<accession>J0N148</accession>
<evidence type="ECO:0000313" key="2">
    <source>
        <dbReference type="EMBL" id="EJF38092.1"/>
    </source>
</evidence>
<keyword evidence="1" id="KW-1133">Transmembrane helix</keyword>
<keyword evidence="1" id="KW-0812">Transmembrane</keyword>
<organism evidence="2 3">
    <name type="scientific">Actinomyces massiliensis F0489</name>
    <dbReference type="NCBI Taxonomy" id="1125718"/>
    <lineage>
        <taxon>Bacteria</taxon>
        <taxon>Bacillati</taxon>
        <taxon>Actinomycetota</taxon>
        <taxon>Actinomycetes</taxon>
        <taxon>Actinomycetales</taxon>
        <taxon>Actinomycetaceae</taxon>
        <taxon>Actinomyces</taxon>
    </lineage>
</organism>
<protein>
    <submittedName>
        <fullName evidence="2">Uncharacterized protein</fullName>
    </submittedName>
</protein>
<dbReference type="Proteomes" id="UP000002941">
    <property type="component" value="Unassembled WGS sequence"/>
</dbReference>
<comment type="caution">
    <text evidence="2">The sequence shown here is derived from an EMBL/GenBank/DDBJ whole genome shotgun (WGS) entry which is preliminary data.</text>
</comment>
<keyword evidence="1" id="KW-0472">Membrane</keyword>
<gene>
    <name evidence="2" type="ORF">HMPREF1318_2054</name>
</gene>
<dbReference type="AlphaFoldDB" id="J0N148"/>
<feature type="transmembrane region" description="Helical" evidence="1">
    <location>
        <begin position="21"/>
        <end position="39"/>
    </location>
</feature>
<evidence type="ECO:0000256" key="1">
    <source>
        <dbReference type="SAM" id="Phobius"/>
    </source>
</evidence>
<sequence>MLDAVKALPEVLKNWKTNKDIMFQWVACAAALITVASWIRDQRPSEVIAEVLRLVGVRSASDSFLSGLPPVLASPNPGAQHIVEALVALVLIFMVFGPLYNAWRDDWDADLQARALLGAPAPGTFWLLL</sequence>
<feature type="transmembrane region" description="Helical" evidence="1">
    <location>
        <begin position="82"/>
        <end position="103"/>
    </location>
</feature>
<keyword evidence="3" id="KW-1185">Reference proteome</keyword>
<feature type="non-terminal residue" evidence="2">
    <location>
        <position position="129"/>
    </location>
</feature>
<proteinExistence type="predicted"/>
<reference evidence="2 3" key="1">
    <citation type="submission" date="2012-05" db="EMBL/GenBank/DDBJ databases">
        <authorList>
            <person name="Harkins D.M."/>
            <person name="Madupu R."/>
            <person name="Durkin A.S."/>
            <person name="Torralba M."/>
            <person name="Methe B."/>
            <person name="Sutton G.G."/>
            <person name="Nelson K.E."/>
        </authorList>
    </citation>
    <scope>NUCLEOTIDE SEQUENCE [LARGE SCALE GENOMIC DNA]</scope>
    <source>
        <strain evidence="2 3">F0489</strain>
    </source>
</reference>
<dbReference type="EMBL" id="AKFT01000194">
    <property type="protein sequence ID" value="EJF38092.1"/>
    <property type="molecule type" value="Genomic_DNA"/>
</dbReference>
<dbReference type="OrthoDB" id="5140500at2"/>
<name>J0N148_9ACTO</name>
<dbReference type="RefSeq" id="WP_008733128.1">
    <property type="nucleotide sequence ID" value="NZ_AKFT01000194.1"/>
</dbReference>
<evidence type="ECO:0000313" key="3">
    <source>
        <dbReference type="Proteomes" id="UP000002941"/>
    </source>
</evidence>